<reference evidence="1 2" key="1">
    <citation type="submission" date="2023-07" db="EMBL/GenBank/DDBJ databases">
        <title>Comparative genomics of wheat-associated soil bacteria to identify genetic determinants of phenazine resistance.</title>
        <authorList>
            <person name="Mouncey N."/>
        </authorList>
    </citation>
    <scope>NUCLEOTIDE SEQUENCE [LARGE SCALE GENOMIC DNA]</scope>
    <source>
        <strain evidence="1 2">V2I4</strain>
    </source>
</reference>
<proteinExistence type="predicted"/>
<protein>
    <submittedName>
        <fullName evidence="1">Uncharacterized protein</fullName>
    </submittedName>
</protein>
<comment type="caution">
    <text evidence="1">The sequence shown here is derived from an EMBL/GenBank/DDBJ whole genome shotgun (WGS) entry which is preliminary data.</text>
</comment>
<keyword evidence="2" id="KW-1185">Reference proteome</keyword>
<accession>A0ABU0SMM9</accession>
<dbReference type="EMBL" id="JAUSZI010000002">
    <property type="protein sequence ID" value="MDQ1024812.1"/>
    <property type="molecule type" value="Genomic_DNA"/>
</dbReference>
<gene>
    <name evidence="1" type="ORF">QF035_002394</name>
</gene>
<sequence>MKVRQVTAPHVEPDTVAVVAEAFLPLLHWRGVPVLRRKPQELTMLERFVLEMGLSLGAVEPADFAEVTSLPATVLAGAAWRLVADGALVPQGAGYGVRPERAAATLERQAVSRLVNSTADFALLPRTGDVLAVAGGGGGWLRDLDQKLIAGDRAPLPASLVEVHRAAYLAQRVQNGTVAGLGAEVVDVPVPEDDVPLVTGAGQNRAPVLCPAYRCRARVRRTASGDHHVEAVVLGRPRRGAQGDEDATVEIEADLSGADALVNGWLELTGALEFQHVQQAAWRTLGPPSTGHGRPPLNSVSRRGPLEWDMHVSGPTANALCAHGRSLTEAMGLAVVGEEAVVELACWFVPADEEARGLFAREKLVARLLSSRTPDDEFGLACREAADQNPTAVAVLSPQAVRERIWQLGHYQLVYALREREDFAHD</sequence>
<evidence type="ECO:0000313" key="1">
    <source>
        <dbReference type="EMBL" id="MDQ1024812.1"/>
    </source>
</evidence>
<dbReference type="RefSeq" id="WP_307520098.1">
    <property type="nucleotide sequence ID" value="NZ_JAUSZI010000002.1"/>
</dbReference>
<name>A0ABU0SMM9_9ACTN</name>
<organism evidence="1 2">
    <name type="scientific">Streptomyces umbrinus</name>
    <dbReference type="NCBI Taxonomy" id="67370"/>
    <lineage>
        <taxon>Bacteria</taxon>
        <taxon>Bacillati</taxon>
        <taxon>Actinomycetota</taxon>
        <taxon>Actinomycetes</taxon>
        <taxon>Kitasatosporales</taxon>
        <taxon>Streptomycetaceae</taxon>
        <taxon>Streptomyces</taxon>
        <taxon>Streptomyces phaeochromogenes group</taxon>
    </lineage>
</organism>
<evidence type="ECO:0000313" key="2">
    <source>
        <dbReference type="Proteomes" id="UP001230328"/>
    </source>
</evidence>
<dbReference type="Proteomes" id="UP001230328">
    <property type="component" value="Unassembled WGS sequence"/>
</dbReference>